<dbReference type="AlphaFoldDB" id="A0AAD5XL28"/>
<keyword evidence="4" id="KW-1185">Reference proteome</keyword>
<feature type="region of interest" description="Disordered" evidence="1">
    <location>
        <begin position="56"/>
        <end position="98"/>
    </location>
</feature>
<feature type="region of interest" description="Disordered" evidence="1">
    <location>
        <begin position="419"/>
        <end position="465"/>
    </location>
</feature>
<dbReference type="SMART" id="SM00558">
    <property type="entry name" value="JmjC"/>
    <property type="match status" value="1"/>
</dbReference>
<dbReference type="SUPFAM" id="SSF51197">
    <property type="entry name" value="Clavaminate synthase-like"/>
    <property type="match status" value="1"/>
</dbReference>
<accession>A0AAD5XL28</accession>
<evidence type="ECO:0000313" key="3">
    <source>
        <dbReference type="EMBL" id="KAJ3134086.1"/>
    </source>
</evidence>
<feature type="compositionally biased region" description="Acidic residues" evidence="1">
    <location>
        <begin position="438"/>
        <end position="450"/>
    </location>
</feature>
<dbReference type="EMBL" id="JADGJH010000200">
    <property type="protein sequence ID" value="KAJ3134086.1"/>
    <property type="molecule type" value="Genomic_DNA"/>
</dbReference>
<dbReference type="Pfam" id="PF13621">
    <property type="entry name" value="Cupin_8"/>
    <property type="match status" value="1"/>
</dbReference>
<name>A0AAD5XL28_9FUNG</name>
<dbReference type="PANTHER" id="PTHR12461">
    <property type="entry name" value="HYPOXIA-INDUCIBLE FACTOR 1 ALPHA INHIBITOR-RELATED"/>
    <property type="match status" value="1"/>
</dbReference>
<feature type="compositionally biased region" description="Acidic residues" evidence="1">
    <location>
        <begin position="64"/>
        <end position="94"/>
    </location>
</feature>
<dbReference type="Proteomes" id="UP001211907">
    <property type="component" value="Unassembled WGS sequence"/>
</dbReference>
<protein>
    <submittedName>
        <fullName evidence="3">DnaJ sub C member 7</fullName>
    </submittedName>
</protein>
<dbReference type="Gene3D" id="2.60.120.650">
    <property type="entry name" value="Cupin"/>
    <property type="match status" value="1"/>
</dbReference>
<sequence length="670" mass="75978">MSKKRNSTGRAGKKQYREKVVHQVQRQSTEKAILKHERDVAVDTLLDCNQIEQIVDSANGERIDEAEDSDVKEEDDDEESADDDDNDGDVDEGDEKQGCQVRYEGFIPDATWRPPHVDSDIDPVDFHREFIVTRTPAIIRGNILGNSLLAKLFKNRTSEWTAVDGLRDIVGSSQLVEIETRSENQRFGSGRPRKIVSFSDFVEAIKKGDSSVYLSTQYNNNGLFAASSDDDHVHSNTCDHDHEHEHEHHHHNYDVANDEINGGEKYENLLDLYHDYCKAPLARVLSYIPLRPDPIPHLVPQQMNLWMGVAPPEGISSGLHHDYADNLYVLLQGKKQFTIIPPSEAPNLELYGHKDLQVVHENGLISYNWVLGSDGSYAADVARWKCKVALAALQEGLKQSSEGVDVDLEALREDVVEANEEKELAEDEENENMHDYAGDYDSDDDEDEESMFQADDNSNDSDMDIDEMKDDYIADEDEQDEDDSPLSFSRINPKTLHSEEFSLKYPNIPKVTFELKEGEMLYLPASWFHEVRSCPNATPETTTTGPHVALNYWFHPPNSLKTTDYDQPYQTDYWIEQWDKLEELLKGKGKPEPKNDSAKNWTQIVKGSDGEFVVAESMEVGVTSLSNPPQYDTWDDLPVHLKIALKNPGVWVKRSRKDGMFLGVAEAATY</sequence>
<dbReference type="InterPro" id="IPR041667">
    <property type="entry name" value="Cupin_8"/>
</dbReference>
<dbReference type="PANTHER" id="PTHR12461:SF100">
    <property type="entry name" value="JMJC DOMAIN-CONTAINING PROTEIN 4"/>
    <property type="match status" value="1"/>
</dbReference>
<feature type="domain" description="JmjC" evidence="2">
    <location>
        <begin position="277"/>
        <end position="571"/>
    </location>
</feature>
<proteinExistence type="predicted"/>
<evidence type="ECO:0000259" key="2">
    <source>
        <dbReference type="PROSITE" id="PS51184"/>
    </source>
</evidence>
<comment type="caution">
    <text evidence="3">The sequence shown here is derived from an EMBL/GenBank/DDBJ whole genome shotgun (WGS) entry which is preliminary data.</text>
</comment>
<organism evidence="3 4">
    <name type="scientific">Physocladia obscura</name>
    <dbReference type="NCBI Taxonomy" id="109957"/>
    <lineage>
        <taxon>Eukaryota</taxon>
        <taxon>Fungi</taxon>
        <taxon>Fungi incertae sedis</taxon>
        <taxon>Chytridiomycota</taxon>
        <taxon>Chytridiomycota incertae sedis</taxon>
        <taxon>Chytridiomycetes</taxon>
        <taxon>Chytridiales</taxon>
        <taxon>Chytriomycetaceae</taxon>
        <taxon>Physocladia</taxon>
    </lineage>
</organism>
<gene>
    <name evidence="3" type="primary">DNAJC7</name>
    <name evidence="3" type="ORF">HK100_003886</name>
</gene>
<feature type="compositionally biased region" description="Basic residues" evidence="1">
    <location>
        <begin position="1"/>
        <end position="14"/>
    </location>
</feature>
<feature type="region of interest" description="Disordered" evidence="1">
    <location>
        <begin position="1"/>
        <end position="32"/>
    </location>
</feature>
<dbReference type="InterPro" id="IPR003347">
    <property type="entry name" value="JmjC_dom"/>
</dbReference>
<dbReference type="PROSITE" id="PS51184">
    <property type="entry name" value="JMJC"/>
    <property type="match status" value="1"/>
</dbReference>
<reference evidence="3" key="1">
    <citation type="submission" date="2020-05" db="EMBL/GenBank/DDBJ databases">
        <title>Phylogenomic resolution of chytrid fungi.</title>
        <authorList>
            <person name="Stajich J.E."/>
            <person name="Amses K."/>
            <person name="Simmons R."/>
            <person name="Seto K."/>
            <person name="Myers J."/>
            <person name="Bonds A."/>
            <person name="Quandt C.A."/>
            <person name="Barry K."/>
            <person name="Liu P."/>
            <person name="Grigoriev I."/>
            <person name="Longcore J.E."/>
            <person name="James T.Y."/>
        </authorList>
    </citation>
    <scope>NUCLEOTIDE SEQUENCE</scope>
    <source>
        <strain evidence="3">JEL0513</strain>
    </source>
</reference>
<evidence type="ECO:0000256" key="1">
    <source>
        <dbReference type="SAM" id="MobiDB-lite"/>
    </source>
</evidence>
<evidence type="ECO:0000313" key="4">
    <source>
        <dbReference type="Proteomes" id="UP001211907"/>
    </source>
</evidence>